<dbReference type="Gene3D" id="1.10.10.10">
    <property type="entry name" value="Winged helix-like DNA-binding domain superfamily/Winged helix DNA-binding domain"/>
    <property type="match status" value="1"/>
</dbReference>
<protein>
    <submittedName>
        <fullName evidence="8">Cys-tRNA(Pro) deacylase YbaK</fullName>
    </submittedName>
</protein>
<dbReference type="SUPFAM" id="SSF46894">
    <property type="entry name" value="C-terminal effector domain of the bipartite response regulators"/>
    <property type="match status" value="1"/>
</dbReference>
<evidence type="ECO:0000256" key="4">
    <source>
        <dbReference type="ARBA" id="ARBA00023163"/>
    </source>
</evidence>
<evidence type="ECO:0000259" key="7">
    <source>
        <dbReference type="PROSITE" id="PS51755"/>
    </source>
</evidence>
<dbReference type="PANTHER" id="PTHR35807">
    <property type="entry name" value="TRANSCRIPTIONAL REGULATOR REDD-RELATED"/>
    <property type="match status" value="1"/>
</dbReference>
<dbReference type="SMART" id="SM01043">
    <property type="entry name" value="BTAD"/>
    <property type="match status" value="1"/>
</dbReference>
<dbReference type="GO" id="GO:0003677">
    <property type="term" value="F:DNA binding"/>
    <property type="evidence" value="ECO:0007669"/>
    <property type="project" value="UniProtKB-UniRule"/>
</dbReference>
<feature type="region of interest" description="Disordered" evidence="6">
    <location>
        <begin position="261"/>
        <end position="282"/>
    </location>
</feature>
<feature type="domain" description="OmpR/PhoB-type" evidence="7">
    <location>
        <begin position="1"/>
        <end position="108"/>
    </location>
</feature>
<dbReference type="SUPFAM" id="SSF48452">
    <property type="entry name" value="TPR-like"/>
    <property type="match status" value="1"/>
</dbReference>
<dbReference type="SMART" id="SM00862">
    <property type="entry name" value="Trans_reg_C"/>
    <property type="match status" value="1"/>
</dbReference>
<dbReference type="InterPro" id="IPR051677">
    <property type="entry name" value="AfsR-DnrI-RedD_regulator"/>
</dbReference>
<dbReference type="InterPro" id="IPR001867">
    <property type="entry name" value="OmpR/PhoB-type_DNA-bd"/>
</dbReference>
<keyword evidence="3 5" id="KW-0238">DNA-binding</keyword>
<dbReference type="PANTHER" id="PTHR35807:SF1">
    <property type="entry name" value="TRANSCRIPTIONAL REGULATOR REDD"/>
    <property type="match status" value="1"/>
</dbReference>
<evidence type="ECO:0000256" key="3">
    <source>
        <dbReference type="ARBA" id="ARBA00023125"/>
    </source>
</evidence>
<dbReference type="InterPro" id="IPR011990">
    <property type="entry name" value="TPR-like_helical_dom_sf"/>
</dbReference>
<evidence type="ECO:0000256" key="6">
    <source>
        <dbReference type="SAM" id="MobiDB-lite"/>
    </source>
</evidence>
<evidence type="ECO:0000256" key="1">
    <source>
        <dbReference type="ARBA" id="ARBA00005820"/>
    </source>
</evidence>
<dbReference type="Gene3D" id="1.25.40.10">
    <property type="entry name" value="Tetratricopeptide repeat domain"/>
    <property type="match status" value="1"/>
</dbReference>
<dbReference type="Pfam" id="PF03704">
    <property type="entry name" value="BTAD"/>
    <property type="match status" value="1"/>
</dbReference>
<accession>A0A6J4QR22</accession>
<name>A0A6J4QR22_9PSEU</name>
<organism evidence="8">
    <name type="scientific">uncultured Pseudonocardia sp</name>
    <dbReference type="NCBI Taxonomy" id="211455"/>
    <lineage>
        <taxon>Bacteria</taxon>
        <taxon>Bacillati</taxon>
        <taxon>Actinomycetota</taxon>
        <taxon>Actinomycetes</taxon>
        <taxon>Pseudonocardiales</taxon>
        <taxon>Pseudonocardiaceae</taxon>
        <taxon>Pseudonocardia</taxon>
        <taxon>environmental samples</taxon>
    </lineage>
</organism>
<feature type="region of interest" description="Disordered" evidence="6">
    <location>
        <begin position="77"/>
        <end position="99"/>
    </location>
</feature>
<dbReference type="EMBL" id="CADCUS010000622">
    <property type="protein sequence ID" value="CAA9448003.1"/>
    <property type="molecule type" value="Genomic_DNA"/>
</dbReference>
<keyword evidence="4" id="KW-0804">Transcription</keyword>
<evidence type="ECO:0000313" key="8">
    <source>
        <dbReference type="EMBL" id="CAA9448003.1"/>
    </source>
</evidence>
<keyword evidence="2" id="KW-0805">Transcription regulation</keyword>
<dbReference type="GO" id="GO:0006355">
    <property type="term" value="P:regulation of DNA-templated transcription"/>
    <property type="evidence" value="ECO:0007669"/>
    <property type="project" value="InterPro"/>
</dbReference>
<proteinExistence type="inferred from homology"/>
<sequence length="282" mass="31580">MHVNLLGPLEVLREGVLVTPSAPKLRQVISLLVIRANTVVRRDRLVDELWDDDPPASVVTTVQTYIYQLRKQLRLSPLDGGPGQDHGHRPGRLTPALETSPHGYQLKLDTTRVDLTRFEELAVRGRIEASAGDLASASRTFGDAARMWRGPTLVDVPLGPVLQGEVLRLEELRMNVLQQRLEADLQLGRHQELLGELTRLAADQPTNESYQAMLMLALHRSDRRADALRVYQRARIVLADRLGLDPSNRLQWLQQSVLASDPSLDPPARPGSRTVVRAKRPR</sequence>
<dbReference type="AlphaFoldDB" id="A0A6J4QR22"/>
<dbReference type="Pfam" id="PF00486">
    <property type="entry name" value="Trans_reg_C"/>
    <property type="match status" value="1"/>
</dbReference>
<evidence type="ECO:0000256" key="2">
    <source>
        <dbReference type="ARBA" id="ARBA00023015"/>
    </source>
</evidence>
<evidence type="ECO:0000256" key="5">
    <source>
        <dbReference type="PROSITE-ProRule" id="PRU01091"/>
    </source>
</evidence>
<feature type="DNA-binding region" description="OmpR/PhoB-type" evidence="5">
    <location>
        <begin position="1"/>
        <end position="108"/>
    </location>
</feature>
<reference evidence="8" key="1">
    <citation type="submission" date="2020-02" db="EMBL/GenBank/DDBJ databases">
        <authorList>
            <person name="Meier V. D."/>
        </authorList>
    </citation>
    <scope>NUCLEOTIDE SEQUENCE</scope>
    <source>
        <strain evidence="8">AVDCRST_MAG66</strain>
    </source>
</reference>
<dbReference type="InterPro" id="IPR016032">
    <property type="entry name" value="Sig_transdc_resp-reg_C-effctor"/>
</dbReference>
<comment type="similarity">
    <text evidence="1">Belongs to the AfsR/DnrI/RedD regulatory family.</text>
</comment>
<dbReference type="InterPro" id="IPR005158">
    <property type="entry name" value="BTAD"/>
</dbReference>
<dbReference type="CDD" id="cd15831">
    <property type="entry name" value="BTAD"/>
    <property type="match status" value="1"/>
</dbReference>
<dbReference type="GO" id="GO:0000160">
    <property type="term" value="P:phosphorelay signal transduction system"/>
    <property type="evidence" value="ECO:0007669"/>
    <property type="project" value="InterPro"/>
</dbReference>
<dbReference type="InterPro" id="IPR036388">
    <property type="entry name" value="WH-like_DNA-bd_sf"/>
</dbReference>
<gene>
    <name evidence="8" type="ORF">AVDCRST_MAG66-4874</name>
</gene>
<dbReference type="PROSITE" id="PS51755">
    <property type="entry name" value="OMPR_PHOB"/>
    <property type="match status" value="1"/>
</dbReference>